<evidence type="ECO:0000256" key="1">
    <source>
        <dbReference type="SAM" id="MobiDB-lite"/>
    </source>
</evidence>
<dbReference type="EMBL" id="CP051627">
    <property type="protein sequence ID" value="UPT22547.1"/>
    <property type="molecule type" value="Genomic_DNA"/>
</dbReference>
<reference evidence="2 3" key="1">
    <citation type="submission" date="2020-04" db="EMBL/GenBank/DDBJ databases">
        <title>Thermobifida alba genome sequencing and assembly.</title>
        <authorList>
            <person name="Luzics S."/>
            <person name="Horvath B."/>
            <person name="Nagy I."/>
            <person name="Toth A."/>
            <person name="Nagy I."/>
            <person name="Kukolya J."/>
        </authorList>
    </citation>
    <scope>NUCLEOTIDE SEQUENCE [LARGE SCALE GENOMIC DNA]</scope>
    <source>
        <strain evidence="2 3">DSM 43795</strain>
    </source>
</reference>
<proteinExistence type="predicted"/>
<accession>A0ABY4L8X1</accession>
<feature type="compositionally biased region" description="Basic and acidic residues" evidence="1">
    <location>
        <begin position="1"/>
        <end position="13"/>
    </location>
</feature>
<name>A0ABY4L8X1_THEAE</name>
<sequence>MTTPEENRPKTRVTDPTLPKADEQTPKPPQPRPTLGAELEDAMRKSGVAREDFGEEQR</sequence>
<organism evidence="2 3">
    <name type="scientific">Thermobifida alba</name>
    <name type="common">Thermomonospora alba</name>
    <dbReference type="NCBI Taxonomy" id="53522"/>
    <lineage>
        <taxon>Bacteria</taxon>
        <taxon>Bacillati</taxon>
        <taxon>Actinomycetota</taxon>
        <taxon>Actinomycetes</taxon>
        <taxon>Streptosporangiales</taxon>
        <taxon>Nocardiopsidaceae</taxon>
        <taxon>Thermobifida</taxon>
    </lineage>
</organism>
<feature type="compositionally biased region" description="Basic and acidic residues" evidence="1">
    <location>
        <begin position="41"/>
        <end position="58"/>
    </location>
</feature>
<dbReference type="RefSeq" id="WP_248591041.1">
    <property type="nucleotide sequence ID" value="NZ_BAABEB010000022.1"/>
</dbReference>
<evidence type="ECO:0000313" key="2">
    <source>
        <dbReference type="EMBL" id="UPT22547.1"/>
    </source>
</evidence>
<dbReference type="Proteomes" id="UP000832041">
    <property type="component" value="Chromosome"/>
</dbReference>
<protein>
    <submittedName>
        <fullName evidence="2">Uncharacterized protein</fullName>
    </submittedName>
</protein>
<gene>
    <name evidence="2" type="ORF">FOF52_17615</name>
</gene>
<feature type="region of interest" description="Disordered" evidence="1">
    <location>
        <begin position="1"/>
        <end position="58"/>
    </location>
</feature>
<keyword evidence="3" id="KW-1185">Reference proteome</keyword>
<evidence type="ECO:0000313" key="3">
    <source>
        <dbReference type="Proteomes" id="UP000832041"/>
    </source>
</evidence>